<name>L2GNU2_VITCO</name>
<dbReference type="RefSeq" id="XP_007604140.1">
    <property type="nucleotide sequence ID" value="XM_007604078.1"/>
</dbReference>
<dbReference type="VEuPathDB" id="MicrosporidiaDB:VICG_00689"/>
<dbReference type="GeneID" id="19881405"/>
<proteinExistence type="predicted"/>
<organism evidence="1 2">
    <name type="scientific">Vittaforma corneae (strain ATCC 50505)</name>
    <name type="common">Microsporidian parasite</name>
    <name type="synonym">Nosema corneum</name>
    <dbReference type="NCBI Taxonomy" id="993615"/>
    <lineage>
        <taxon>Eukaryota</taxon>
        <taxon>Fungi</taxon>
        <taxon>Fungi incertae sedis</taxon>
        <taxon>Microsporidia</taxon>
        <taxon>Nosematidae</taxon>
        <taxon>Vittaforma</taxon>
    </lineage>
</organism>
<gene>
    <name evidence="1" type="ORF">VICG_00689</name>
</gene>
<dbReference type="InParanoid" id="L2GNU2"/>
<dbReference type="EMBL" id="JH370133">
    <property type="protein sequence ID" value="ELA42289.1"/>
    <property type="molecule type" value="Genomic_DNA"/>
</dbReference>
<evidence type="ECO:0000313" key="1">
    <source>
        <dbReference type="EMBL" id="ELA42289.1"/>
    </source>
</evidence>
<accession>L2GNU2</accession>
<evidence type="ECO:0000313" key="2">
    <source>
        <dbReference type="Proteomes" id="UP000011082"/>
    </source>
</evidence>
<dbReference type="HOGENOM" id="CLU_2225254_0_0_1"/>
<dbReference type="AlphaFoldDB" id="L2GNU2"/>
<dbReference type="Proteomes" id="UP000011082">
    <property type="component" value="Unassembled WGS sequence"/>
</dbReference>
<protein>
    <submittedName>
        <fullName evidence="1">Uncharacterized protein</fullName>
    </submittedName>
</protein>
<keyword evidence="2" id="KW-1185">Reference proteome</keyword>
<reference evidence="2" key="1">
    <citation type="submission" date="2011-05" db="EMBL/GenBank/DDBJ databases">
        <title>The genome sequence of Vittaforma corneae strain ATCC 50505.</title>
        <authorList>
            <consortium name="The Broad Institute Genome Sequencing Platform"/>
            <person name="Cuomo C."/>
            <person name="Didier E."/>
            <person name="Bowers L."/>
            <person name="Young S.K."/>
            <person name="Zeng Q."/>
            <person name="Gargeya S."/>
            <person name="Fitzgerald M."/>
            <person name="Haas B."/>
            <person name="Abouelleil A."/>
            <person name="Alvarado L."/>
            <person name="Arachchi H.M."/>
            <person name="Berlin A."/>
            <person name="Chapman S.B."/>
            <person name="Gearin G."/>
            <person name="Goldberg J."/>
            <person name="Griggs A."/>
            <person name="Gujja S."/>
            <person name="Hansen M."/>
            <person name="Heiman D."/>
            <person name="Howarth C."/>
            <person name="Larimer J."/>
            <person name="Lui A."/>
            <person name="MacDonald P.J.P."/>
            <person name="McCowen C."/>
            <person name="Montmayeur A."/>
            <person name="Murphy C."/>
            <person name="Neiman D."/>
            <person name="Pearson M."/>
            <person name="Priest M."/>
            <person name="Roberts A."/>
            <person name="Saif S."/>
            <person name="Shea T."/>
            <person name="Sisk P."/>
            <person name="Stolte C."/>
            <person name="Sykes S."/>
            <person name="Wortman J."/>
            <person name="Nusbaum C."/>
            <person name="Birren B."/>
        </authorList>
    </citation>
    <scope>NUCLEOTIDE SEQUENCE [LARGE SCALE GENOMIC DNA]</scope>
    <source>
        <strain evidence="2">ATCC 50505</strain>
    </source>
</reference>
<sequence>MYLLSLPKNTKDLLDFLRNLQNKDARELISIYTQSLTLLTDDIHSLFIFLDYINLALSSSEIEGTREETLAEIDQLFNLFKVKLRKFRIFWINYLKFQVESRKKGF</sequence>